<name>A0AAV4X6B3_9ARAC</name>
<dbReference type="EMBL" id="BPLQ01015707">
    <property type="protein sequence ID" value="GIY90068.1"/>
    <property type="molecule type" value="Genomic_DNA"/>
</dbReference>
<evidence type="ECO:0000313" key="2">
    <source>
        <dbReference type="Proteomes" id="UP001054837"/>
    </source>
</evidence>
<comment type="caution">
    <text evidence="1">The sequence shown here is derived from an EMBL/GenBank/DDBJ whole genome shotgun (WGS) entry which is preliminary data.</text>
</comment>
<evidence type="ECO:0000313" key="1">
    <source>
        <dbReference type="EMBL" id="GIY90068.1"/>
    </source>
</evidence>
<protein>
    <submittedName>
        <fullName evidence="1">Uncharacterized protein</fullName>
    </submittedName>
</protein>
<reference evidence="1 2" key="1">
    <citation type="submission" date="2021-06" db="EMBL/GenBank/DDBJ databases">
        <title>Caerostris darwini draft genome.</title>
        <authorList>
            <person name="Kono N."/>
            <person name="Arakawa K."/>
        </authorList>
    </citation>
    <scope>NUCLEOTIDE SEQUENCE [LARGE SCALE GENOMIC DNA]</scope>
</reference>
<gene>
    <name evidence="1" type="ORF">CDAR_543131</name>
</gene>
<accession>A0AAV4X6B3</accession>
<organism evidence="1 2">
    <name type="scientific">Caerostris darwini</name>
    <dbReference type="NCBI Taxonomy" id="1538125"/>
    <lineage>
        <taxon>Eukaryota</taxon>
        <taxon>Metazoa</taxon>
        <taxon>Ecdysozoa</taxon>
        <taxon>Arthropoda</taxon>
        <taxon>Chelicerata</taxon>
        <taxon>Arachnida</taxon>
        <taxon>Araneae</taxon>
        <taxon>Araneomorphae</taxon>
        <taxon>Entelegynae</taxon>
        <taxon>Araneoidea</taxon>
        <taxon>Araneidae</taxon>
        <taxon>Caerostris</taxon>
    </lineage>
</organism>
<proteinExistence type="predicted"/>
<sequence>MLYSNANPTAETNARHLFTTVIRASVTTARPLEREVFWDRKRTRVKEANVFITFYKNKWENLLLSRGNFPPLIPSTQRKIHCTQCLPYNFAHRVKGKSQHIVIQADLNDQFQGPKPL</sequence>
<dbReference type="Proteomes" id="UP001054837">
    <property type="component" value="Unassembled WGS sequence"/>
</dbReference>
<keyword evidence="2" id="KW-1185">Reference proteome</keyword>
<dbReference type="AlphaFoldDB" id="A0AAV4X6B3"/>